<keyword evidence="15 24" id="KW-1133">Transmembrane helix</keyword>
<dbReference type="InterPro" id="IPR033718">
    <property type="entry name" value="DAGK_prok"/>
</dbReference>
<keyword evidence="5" id="KW-1003">Cell membrane</keyword>
<comment type="function">
    <text evidence="24">Catalyzes the ATP-dependent phosphorylation of sn-l,2-diacylglycerol (DAG) to phosphatidic acid. Involved in the recycling of diacylglycerol produced as a by-product during membrane-derived oligosaccharide (MDO) biosynthesis.</text>
</comment>
<evidence type="ECO:0000256" key="14">
    <source>
        <dbReference type="ARBA" id="ARBA00022842"/>
    </source>
</evidence>
<keyword evidence="8 24" id="KW-0808">Transferase</keyword>
<evidence type="ECO:0000256" key="16">
    <source>
        <dbReference type="ARBA" id="ARBA00023098"/>
    </source>
</evidence>
<evidence type="ECO:0000256" key="11">
    <source>
        <dbReference type="ARBA" id="ARBA00022741"/>
    </source>
</evidence>
<evidence type="ECO:0000256" key="13">
    <source>
        <dbReference type="ARBA" id="ARBA00022840"/>
    </source>
</evidence>
<dbReference type="GO" id="GO:0005524">
    <property type="term" value="F:ATP binding"/>
    <property type="evidence" value="ECO:0007669"/>
    <property type="project" value="UniProtKB-KW"/>
</dbReference>
<keyword evidence="19 24" id="KW-1208">Phospholipid metabolism</keyword>
<evidence type="ECO:0000256" key="17">
    <source>
        <dbReference type="ARBA" id="ARBA00023136"/>
    </source>
</evidence>
<feature type="binding site" evidence="23">
    <location>
        <position position="37"/>
    </location>
    <ligand>
        <name>a divalent metal cation</name>
        <dbReference type="ChEBI" id="CHEBI:60240"/>
    </ligand>
</feature>
<keyword evidence="10 23" id="KW-0479">Metal-binding</keyword>
<feature type="active site" description="Proton acceptor" evidence="20">
    <location>
        <position position="78"/>
    </location>
</feature>
<dbReference type="CDD" id="cd14264">
    <property type="entry name" value="DAGK_IM"/>
    <property type="match status" value="1"/>
</dbReference>
<feature type="binding site" evidence="21">
    <location>
        <position position="64"/>
    </location>
    <ligand>
        <name>substrate</name>
    </ligand>
</feature>
<evidence type="ECO:0000256" key="9">
    <source>
        <dbReference type="ARBA" id="ARBA00022692"/>
    </source>
</evidence>
<organism evidence="25 26">
    <name type="scientific">Neisseria meningitidis serogroup B</name>
    <dbReference type="NCBI Taxonomy" id="491"/>
    <lineage>
        <taxon>Bacteria</taxon>
        <taxon>Pseudomonadati</taxon>
        <taxon>Pseudomonadota</taxon>
        <taxon>Betaproteobacteria</taxon>
        <taxon>Neisseriales</taxon>
        <taxon>Neisseriaceae</taxon>
        <taxon>Neisseria</taxon>
    </lineage>
</organism>
<dbReference type="EC" id="2.7.1.107" evidence="3 24"/>
<evidence type="ECO:0000256" key="1">
    <source>
        <dbReference type="ARBA" id="ARBA00004429"/>
    </source>
</evidence>
<feature type="binding site" evidence="22">
    <location>
        <begin position="103"/>
        <end position="104"/>
    </location>
    <ligand>
        <name>ATP</name>
        <dbReference type="ChEBI" id="CHEBI:30616"/>
    </ligand>
</feature>
<feature type="transmembrane region" description="Helical" evidence="24">
    <location>
        <begin position="43"/>
        <end position="59"/>
    </location>
</feature>
<keyword evidence="17 24" id="KW-0472">Membrane</keyword>
<keyword evidence="6" id="KW-0444">Lipid biosynthesis</keyword>
<keyword evidence="14 23" id="KW-0460">Magnesium</keyword>
<keyword evidence="18" id="KW-0594">Phospholipid biosynthesis</keyword>
<evidence type="ECO:0000256" key="12">
    <source>
        <dbReference type="ARBA" id="ARBA00022777"/>
    </source>
</evidence>
<evidence type="ECO:0000256" key="2">
    <source>
        <dbReference type="ARBA" id="ARBA00005967"/>
    </source>
</evidence>
<feature type="binding site" evidence="21">
    <location>
        <position position="78"/>
    </location>
    <ligand>
        <name>substrate</name>
    </ligand>
</feature>
<evidence type="ECO:0000256" key="8">
    <source>
        <dbReference type="ARBA" id="ARBA00022679"/>
    </source>
</evidence>
<comment type="similarity">
    <text evidence="2 24">Belongs to the bacterial diacylglycerol kinase family.</text>
</comment>
<keyword evidence="12 24" id="KW-0418">Kinase</keyword>
<evidence type="ECO:0000313" key="26">
    <source>
        <dbReference type="Proteomes" id="UP000182715"/>
    </source>
</evidence>
<comment type="catalytic activity">
    <reaction evidence="24">
        <text>a 1,2-diacyl-sn-glycerol + ATP = a 1,2-diacyl-sn-glycero-3-phosphate + ADP + H(+)</text>
        <dbReference type="Rhea" id="RHEA:10272"/>
        <dbReference type="ChEBI" id="CHEBI:15378"/>
        <dbReference type="ChEBI" id="CHEBI:17815"/>
        <dbReference type="ChEBI" id="CHEBI:30616"/>
        <dbReference type="ChEBI" id="CHEBI:58608"/>
        <dbReference type="ChEBI" id="CHEBI:456216"/>
        <dbReference type="EC" id="2.7.1.107"/>
    </reaction>
</comment>
<feature type="binding site" evidence="21">
    <location>
        <position position="18"/>
    </location>
    <ligand>
        <name>substrate</name>
    </ligand>
</feature>
<keyword evidence="13 22" id="KW-0067">ATP-binding</keyword>
<evidence type="ECO:0000313" key="25">
    <source>
        <dbReference type="EMBL" id="CRY98848.1"/>
    </source>
</evidence>
<comment type="cofactor">
    <cofactor evidence="23">
        <name>Mg(2+)</name>
        <dbReference type="ChEBI" id="CHEBI:18420"/>
    </cofactor>
    <text evidence="23">Mn(2+), Zn(2+), Cd(2+) and Co(2+) support activity to lesser extents.</text>
</comment>
<dbReference type="OMA" id="ITNEWHE"/>
<feature type="binding site" evidence="22">
    <location>
        <position position="37"/>
    </location>
    <ligand>
        <name>ATP</name>
        <dbReference type="ChEBI" id="CHEBI:30616"/>
    </ligand>
</feature>
<keyword evidence="9 24" id="KW-0812">Transmembrane</keyword>
<dbReference type="PANTHER" id="PTHR34299">
    <property type="entry name" value="DIACYLGLYCEROL KINASE"/>
    <property type="match status" value="1"/>
</dbReference>
<evidence type="ECO:0000256" key="15">
    <source>
        <dbReference type="ARBA" id="ARBA00022989"/>
    </source>
</evidence>
<dbReference type="InterPro" id="IPR036945">
    <property type="entry name" value="DAGK_sf"/>
</dbReference>
<keyword evidence="16 24" id="KW-0443">Lipid metabolism</keyword>
<name>A0A0H5QT59_NEIMI</name>
<protein>
    <recommendedName>
        <fullName evidence="4 24">Diacylglycerol kinase</fullName>
        <ecNumber evidence="3 24">2.7.1.107</ecNumber>
    </recommendedName>
</protein>
<dbReference type="InterPro" id="IPR000829">
    <property type="entry name" value="DAGK"/>
</dbReference>
<accession>A0A0H5QT59</accession>
<evidence type="ECO:0000256" key="4">
    <source>
        <dbReference type="ARBA" id="ARBA00017575"/>
    </source>
</evidence>
<feature type="binding site" evidence="21">
    <location>
        <position position="107"/>
    </location>
    <ligand>
        <name>substrate</name>
    </ligand>
</feature>
<feature type="binding site" evidence="22">
    <location>
        <position position="85"/>
    </location>
    <ligand>
        <name>ATP</name>
        <dbReference type="ChEBI" id="CHEBI:30616"/>
    </ligand>
</feature>
<feature type="binding site" evidence="23">
    <location>
        <position position="85"/>
    </location>
    <ligand>
        <name>a divalent metal cation</name>
        <dbReference type="ChEBI" id="CHEBI:60240"/>
    </ligand>
</feature>
<feature type="binding site" evidence="22">
    <location>
        <position position="18"/>
    </location>
    <ligand>
        <name>ATP</name>
        <dbReference type="ChEBI" id="CHEBI:30616"/>
    </ligand>
</feature>
<evidence type="ECO:0000256" key="22">
    <source>
        <dbReference type="PIRSR" id="PIRSR600829-3"/>
    </source>
</evidence>
<dbReference type="EMBL" id="CVTF01000026">
    <property type="protein sequence ID" value="CRY98848.1"/>
    <property type="molecule type" value="Genomic_DNA"/>
</dbReference>
<dbReference type="GO" id="GO:0005886">
    <property type="term" value="C:plasma membrane"/>
    <property type="evidence" value="ECO:0007669"/>
    <property type="project" value="UniProtKB-SubCell"/>
</dbReference>
<evidence type="ECO:0000256" key="19">
    <source>
        <dbReference type="ARBA" id="ARBA00023264"/>
    </source>
</evidence>
<evidence type="ECO:0000256" key="6">
    <source>
        <dbReference type="ARBA" id="ARBA00022516"/>
    </source>
</evidence>
<keyword evidence="7 24" id="KW-0997">Cell inner membrane</keyword>
<evidence type="ECO:0000256" key="3">
    <source>
        <dbReference type="ARBA" id="ARBA00012133"/>
    </source>
</evidence>
<dbReference type="GO" id="GO:0004143">
    <property type="term" value="F:ATP-dependent diacylglycerol kinase activity"/>
    <property type="evidence" value="ECO:0007669"/>
    <property type="project" value="UniProtKB-EC"/>
</dbReference>
<dbReference type="Proteomes" id="UP000182715">
    <property type="component" value="Unassembled WGS sequence"/>
</dbReference>
<evidence type="ECO:0000256" key="10">
    <source>
        <dbReference type="ARBA" id="ARBA00022723"/>
    </source>
</evidence>
<dbReference type="Pfam" id="PF01219">
    <property type="entry name" value="DAGK_prokar"/>
    <property type="match status" value="1"/>
</dbReference>
<sequence>MEPSSYAAEKKGKGGIRRVINAFGYSIDGIAAAYRYEAAFRQVLWLNVLLVCAAFFWVSETAVRLPLIIASFVSVIVELFNTAVEAAVDHTSTEKHELAKRAKDAGSAAQLFAMLMLAAVWLSALFG</sequence>
<dbReference type="Gene3D" id="1.10.287.3610">
    <property type="match status" value="1"/>
</dbReference>
<feature type="transmembrane region" description="Helical" evidence="24">
    <location>
        <begin position="65"/>
        <end position="84"/>
    </location>
</feature>
<dbReference type="PANTHER" id="PTHR34299:SF1">
    <property type="entry name" value="DIACYLGLYCEROL KINASE"/>
    <property type="match status" value="1"/>
</dbReference>
<dbReference type="AlphaFoldDB" id="A0A0H5QT59"/>
<evidence type="ECO:0000256" key="18">
    <source>
        <dbReference type="ARBA" id="ARBA00023209"/>
    </source>
</evidence>
<dbReference type="GO" id="GO:0006654">
    <property type="term" value="P:phosphatidic acid biosynthetic process"/>
    <property type="evidence" value="ECO:0007669"/>
    <property type="project" value="InterPro"/>
</dbReference>
<feature type="binding site" evidence="22">
    <location>
        <begin position="94"/>
        <end position="96"/>
    </location>
    <ligand>
        <name>ATP</name>
        <dbReference type="ChEBI" id="CHEBI:30616"/>
    </ligand>
</feature>
<feature type="binding site" evidence="22">
    <location>
        <position position="25"/>
    </location>
    <ligand>
        <name>ATP</name>
        <dbReference type="ChEBI" id="CHEBI:30616"/>
    </ligand>
</feature>
<evidence type="ECO:0000256" key="21">
    <source>
        <dbReference type="PIRSR" id="PIRSR600829-2"/>
    </source>
</evidence>
<comment type="subcellular location">
    <subcellularLocation>
        <location evidence="1 24">Cell inner membrane</location>
        <topology evidence="1 24">Multi-pass membrane protein</topology>
    </subcellularLocation>
</comment>
<dbReference type="GO" id="GO:0046872">
    <property type="term" value="F:metal ion binding"/>
    <property type="evidence" value="ECO:0007669"/>
    <property type="project" value="UniProtKB-KW"/>
</dbReference>
<reference evidence="25 26" key="1">
    <citation type="submission" date="2014-11" db="EMBL/GenBank/DDBJ databases">
        <authorList>
            <person name="Diene M.Seydina."/>
        </authorList>
    </citation>
    <scope>NUCLEOTIDE SEQUENCE [LARGE SCALE GENOMIC DNA]</scope>
    <source>
        <strain evidence="25 26">Neisseria meningitidis CHUV</strain>
    </source>
</reference>
<proteinExistence type="inferred from homology"/>
<evidence type="ECO:0000256" key="24">
    <source>
        <dbReference type="RuleBase" id="RU363065"/>
    </source>
</evidence>
<evidence type="ECO:0000256" key="20">
    <source>
        <dbReference type="PIRSR" id="PIRSR600829-1"/>
    </source>
</evidence>
<evidence type="ECO:0000256" key="5">
    <source>
        <dbReference type="ARBA" id="ARBA00022475"/>
    </source>
</evidence>
<keyword evidence="11 22" id="KW-0547">Nucleotide-binding</keyword>
<evidence type="ECO:0000256" key="23">
    <source>
        <dbReference type="PIRSR" id="PIRSR600829-4"/>
    </source>
</evidence>
<feature type="transmembrane region" description="Helical" evidence="24">
    <location>
        <begin position="105"/>
        <end position="126"/>
    </location>
</feature>
<evidence type="ECO:0000256" key="7">
    <source>
        <dbReference type="ARBA" id="ARBA00022519"/>
    </source>
</evidence>